<evidence type="ECO:0008006" key="3">
    <source>
        <dbReference type="Google" id="ProtNLM"/>
    </source>
</evidence>
<dbReference type="RefSeq" id="WP_270147805.1">
    <property type="nucleotide sequence ID" value="NZ_CP115450.1"/>
</dbReference>
<evidence type="ECO:0000313" key="2">
    <source>
        <dbReference type="Proteomes" id="UP001212821"/>
    </source>
</evidence>
<gene>
    <name evidence="1" type="ORF">O1G21_29000</name>
</gene>
<protein>
    <recommendedName>
        <fullName evidence="3">Transcriptional regulator</fullName>
    </recommendedName>
</protein>
<accession>A0ABY7Q9N9</accession>
<dbReference type="Proteomes" id="UP001212821">
    <property type="component" value="Chromosome"/>
</dbReference>
<name>A0ABY7Q9N9_9ACTN</name>
<dbReference type="EMBL" id="CP115450">
    <property type="protein sequence ID" value="WBP89477.1"/>
    <property type="molecule type" value="Genomic_DNA"/>
</dbReference>
<proteinExistence type="predicted"/>
<evidence type="ECO:0000313" key="1">
    <source>
        <dbReference type="EMBL" id="WBP89477.1"/>
    </source>
</evidence>
<keyword evidence="2" id="KW-1185">Reference proteome</keyword>
<reference evidence="2" key="1">
    <citation type="submission" date="2022-12" db="EMBL/GenBank/DDBJ databases">
        <authorList>
            <person name="Mo P."/>
        </authorList>
    </citation>
    <scope>NUCLEOTIDE SEQUENCE [LARGE SCALE GENOMIC DNA]</scope>
    <source>
        <strain evidence="2">HUAS 3-15</strain>
    </source>
</reference>
<organism evidence="1 2">
    <name type="scientific">Kitasatospora cathayae</name>
    <dbReference type="NCBI Taxonomy" id="3004092"/>
    <lineage>
        <taxon>Bacteria</taxon>
        <taxon>Bacillati</taxon>
        <taxon>Actinomycetota</taxon>
        <taxon>Actinomycetes</taxon>
        <taxon>Kitasatosporales</taxon>
        <taxon>Streptomycetaceae</taxon>
        <taxon>Kitasatospora</taxon>
    </lineage>
</organism>
<sequence length="146" mass="15240">MSASMNPVVRRAAILIANTSGTPEEIAAALDAAGMLQRPAERINGPYPLWVRPTGLGIAVDAHPLVAALVRGLSAEVAESPEDVTAELVTIAEASGPEQDALIEGLLERLGGTDARYAAVDARRMAEVLLSMVGPAVPHQKNRRAS</sequence>